<feature type="non-terminal residue" evidence="1">
    <location>
        <position position="45"/>
    </location>
</feature>
<reference evidence="1" key="1">
    <citation type="journal article" date="2014" name="Front. Microbiol.">
        <title>High frequency of phylogenetically diverse reductive dehalogenase-homologous genes in deep subseafloor sedimentary metagenomes.</title>
        <authorList>
            <person name="Kawai M."/>
            <person name="Futagami T."/>
            <person name="Toyoda A."/>
            <person name="Takaki Y."/>
            <person name="Nishi S."/>
            <person name="Hori S."/>
            <person name="Arai W."/>
            <person name="Tsubouchi T."/>
            <person name="Morono Y."/>
            <person name="Uchiyama I."/>
            <person name="Ito T."/>
            <person name="Fujiyama A."/>
            <person name="Inagaki F."/>
            <person name="Takami H."/>
        </authorList>
    </citation>
    <scope>NUCLEOTIDE SEQUENCE</scope>
    <source>
        <strain evidence="1">Expedition CK06-06</strain>
    </source>
</reference>
<evidence type="ECO:0008006" key="2">
    <source>
        <dbReference type="Google" id="ProtNLM"/>
    </source>
</evidence>
<accession>X1LTB7</accession>
<sequence length="45" mass="5330">MFRLPFIPREEKFFDLFEASAQNMVKTAQKLKQLVASWENVGERV</sequence>
<evidence type="ECO:0000313" key="1">
    <source>
        <dbReference type="EMBL" id="GAI22607.1"/>
    </source>
</evidence>
<protein>
    <recommendedName>
        <fullName evidence="2">DUF47 domain-containing protein</fullName>
    </recommendedName>
</protein>
<organism evidence="1">
    <name type="scientific">marine sediment metagenome</name>
    <dbReference type="NCBI Taxonomy" id="412755"/>
    <lineage>
        <taxon>unclassified sequences</taxon>
        <taxon>metagenomes</taxon>
        <taxon>ecological metagenomes</taxon>
    </lineage>
</organism>
<comment type="caution">
    <text evidence="1">The sequence shown here is derived from an EMBL/GenBank/DDBJ whole genome shotgun (WGS) entry which is preliminary data.</text>
</comment>
<dbReference type="AlphaFoldDB" id="X1LTB7"/>
<gene>
    <name evidence="1" type="ORF">S06H3_33527</name>
</gene>
<dbReference type="EMBL" id="BARV01020017">
    <property type="protein sequence ID" value="GAI22607.1"/>
    <property type="molecule type" value="Genomic_DNA"/>
</dbReference>
<name>X1LTB7_9ZZZZ</name>
<proteinExistence type="predicted"/>